<protein>
    <submittedName>
        <fullName evidence="2">Uncharacterized protein</fullName>
    </submittedName>
</protein>
<accession>A0A0D2JYC4</accession>
<feature type="coiled-coil region" evidence="1">
    <location>
        <begin position="217"/>
        <end position="251"/>
    </location>
</feature>
<dbReference type="KEGG" id="mng:MNEG_4383"/>
<dbReference type="Proteomes" id="UP000054498">
    <property type="component" value="Unassembled WGS sequence"/>
</dbReference>
<keyword evidence="3" id="KW-1185">Reference proteome</keyword>
<name>A0A0D2JYC4_9CHLO</name>
<organism evidence="2 3">
    <name type="scientific">Monoraphidium neglectum</name>
    <dbReference type="NCBI Taxonomy" id="145388"/>
    <lineage>
        <taxon>Eukaryota</taxon>
        <taxon>Viridiplantae</taxon>
        <taxon>Chlorophyta</taxon>
        <taxon>core chlorophytes</taxon>
        <taxon>Chlorophyceae</taxon>
        <taxon>CS clade</taxon>
        <taxon>Sphaeropleales</taxon>
        <taxon>Selenastraceae</taxon>
        <taxon>Monoraphidium</taxon>
    </lineage>
</organism>
<reference evidence="2 3" key="1">
    <citation type="journal article" date="2013" name="BMC Genomics">
        <title>Reconstruction of the lipid metabolism for the microalga Monoraphidium neglectum from its genome sequence reveals characteristics suitable for biofuel production.</title>
        <authorList>
            <person name="Bogen C."/>
            <person name="Al-Dilaimi A."/>
            <person name="Albersmeier A."/>
            <person name="Wichmann J."/>
            <person name="Grundmann M."/>
            <person name="Rupp O."/>
            <person name="Lauersen K.J."/>
            <person name="Blifernez-Klassen O."/>
            <person name="Kalinowski J."/>
            <person name="Goesmann A."/>
            <person name="Mussgnug J.H."/>
            <person name="Kruse O."/>
        </authorList>
    </citation>
    <scope>NUCLEOTIDE SEQUENCE [LARGE SCALE GENOMIC DNA]</scope>
    <source>
        <strain evidence="2 3">SAG 48.87</strain>
    </source>
</reference>
<dbReference type="GeneID" id="25737261"/>
<sequence length="535" mass="56778">MDQPTTFLDLPILALARALTPIQALNLIKALVLDGNRANAELALDLDGLVSDYRFRRPSYFFQCRLLRLLLLFDARGERDLRPPCDVRGGASSLVVLELLNPDEPPPAELRRAERAAIAAARRARGAANAAALRALLERRGAPHLAPYVILGDAYLNMFGAEEMAQRVQSVEEQLPALQLLHSQLIVNEQPGARAAAAGGDAALEAGEGGLDVGGGLAEGVQQLQLLQQQQEQQQQQQQQQEQQQQEQQQELLALLVDHHVGLQQQLEQTDERAEQVRLVATLIQQLSLALQLSEAQRQQEQAQMQLDEEAAAAAAAAADAERAAAAAGAHAAEAAAIGAGLAAPGGDAPGPTGAPHVPQPLLLRRAYARPAAAFRTDRFEPTAGGDGRPPGRFAGALVWGPDKAKRITDLLEGRGSCCEAGGAAAGGPGEACGGCGAAAPPPRRRVLMFCYVNRLEQIGVTPGAEEWVDYTLVPLLEVAPGQSVRDAWMGSLRCGGYDVLGSAEAALAAEGPEARRARWAGAVPRALFERGWYV</sequence>
<keyword evidence="1" id="KW-0175">Coiled coil</keyword>
<proteinExistence type="predicted"/>
<gene>
    <name evidence="2" type="ORF">MNEG_4383</name>
</gene>
<evidence type="ECO:0000313" key="3">
    <source>
        <dbReference type="Proteomes" id="UP000054498"/>
    </source>
</evidence>
<evidence type="ECO:0000256" key="1">
    <source>
        <dbReference type="SAM" id="Coils"/>
    </source>
</evidence>
<dbReference type="RefSeq" id="XP_013902597.1">
    <property type="nucleotide sequence ID" value="XM_014047143.1"/>
</dbReference>
<dbReference type="AlphaFoldDB" id="A0A0D2JYC4"/>
<dbReference type="EMBL" id="KK100824">
    <property type="protein sequence ID" value="KIZ03578.1"/>
    <property type="molecule type" value="Genomic_DNA"/>
</dbReference>
<feature type="coiled-coil region" evidence="1">
    <location>
        <begin position="284"/>
        <end position="313"/>
    </location>
</feature>
<dbReference type="STRING" id="145388.A0A0D2JYC4"/>
<evidence type="ECO:0000313" key="2">
    <source>
        <dbReference type="EMBL" id="KIZ03578.1"/>
    </source>
</evidence>